<evidence type="ECO:0000259" key="7">
    <source>
        <dbReference type="Pfam" id="PF02687"/>
    </source>
</evidence>
<organism evidence="8 9">
    <name type="scientific">Paractinoplanes rhizophilus</name>
    <dbReference type="NCBI Taxonomy" id="1416877"/>
    <lineage>
        <taxon>Bacteria</taxon>
        <taxon>Bacillati</taxon>
        <taxon>Actinomycetota</taxon>
        <taxon>Actinomycetes</taxon>
        <taxon>Micromonosporales</taxon>
        <taxon>Micromonosporaceae</taxon>
        <taxon>Paractinoplanes</taxon>
    </lineage>
</organism>
<gene>
    <name evidence="8" type="ORF">ACFQS1_33795</name>
</gene>
<evidence type="ECO:0000313" key="9">
    <source>
        <dbReference type="Proteomes" id="UP001596548"/>
    </source>
</evidence>
<feature type="transmembrane region" description="Helical" evidence="6">
    <location>
        <begin position="337"/>
        <end position="363"/>
    </location>
</feature>
<dbReference type="InterPro" id="IPR018247">
    <property type="entry name" value="EF_Hand_1_Ca_BS"/>
</dbReference>
<keyword evidence="5 6" id="KW-0472">Membrane</keyword>
<accession>A0ABW2I283</accession>
<dbReference type="PROSITE" id="PS00018">
    <property type="entry name" value="EF_HAND_1"/>
    <property type="match status" value="1"/>
</dbReference>
<dbReference type="Proteomes" id="UP001596548">
    <property type="component" value="Unassembled WGS sequence"/>
</dbReference>
<comment type="subcellular location">
    <subcellularLocation>
        <location evidence="1">Cell membrane</location>
        <topology evidence="1">Multi-pass membrane protein</topology>
    </subcellularLocation>
</comment>
<feature type="transmembrane region" description="Helical" evidence="6">
    <location>
        <begin position="925"/>
        <end position="953"/>
    </location>
</feature>
<evidence type="ECO:0000313" key="8">
    <source>
        <dbReference type="EMBL" id="MFC7278965.1"/>
    </source>
</evidence>
<name>A0ABW2I283_9ACTN</name>
<keyword evidence="4 6" id="KW-1133">Transmembrane helix</keyword>
<evidence type="ECO:0000256" key="2">
    <source>
        <dbReference type="ARBA" id="ARBA00022475"/>
    </source>
</evidence>
<feature type="domain" description="ABC3 transporter permease C-terminal" evidence="7">
    <location>
        <begin position="297"/>
        <end position="402"/>
    </location>
</feature>
<dbReference type="InterPro" id="IPR003838">
    <property type="entry name" value="ABC3_permease_C"/>
</dbReference>
<dbReference type="RefSeq" id="WP_378976079.1">
    <property type="nucleotide sequence ID" value="NZ_JBHTBJ010000041.1"/>
</dbReference>
<evidence type="ECO:0000256" key="4">
    <source>
        <dbReference type="ARBA" id="ARBA00022989"/>
    </source>
</evidence>
<feature type="transmembrane region" description="Helical" evidence="6">
    <location>
        <begin position="873"/>
        <end position="897"/>
    </location>
</feature>
<keyword evidence="9" id="KW-1185">Reference proteome</keyword>
<keyword evidence="2" id="KW-1003">Cell membrane</keyword>
<evidence type="ECO:0000256" key="5">
    <source>
        <dbReference type="ARBA" id="ARBA00023136"/>
    </source>
</evidence>
<feature type="transmembrane region" description="Helical" evidence="6">
    <location>
        <begin position="291"/>
        <end position="316"/>
    </location>
</feature>
<protein>
    <submittedName>
        <fullName evidence="8">FtsX-like permease family protein</fullName>
    </submittedName>
</protein>
<feature type="transmembrane region" description="Helical" evidence="6">
    <location>
        <begin position="508"/>
        <end position="530"/>
    </location>
</feature>
<feature type="transmembrane region" description="Helical" evidence="6">
    <location>
        <begin position="425"/>
        <end position="445"/>
    </location>
</feature>
<reference evidence="9" key="1">
    <citation type="journal article" date="2019" name="Int. J. Syst. Evol. Microbiol.">
        <title>The Global Catalogue of Microorganisms (GCM) 10K type strain sequencing project: providing services to taxonomists for standard genome sequencing and annotation.</title>
        <authorList>
            <consortium name="The Broad Institute Genomics Platform"/>
            <consortium name="The Broad Institute Genome Sequencing Center for Infectious Disease"/>
            <person name="Wu L."/>
            <person name="Ma J."/>
        </authorList>
    </citation>
    <scope>NUCLEOTIDE SEQUENCE [LARGE SCALE GENOMIC DNA]</scope>
    <source>
        <strain evidence="9">XZYJT-10</strain>
    </source>
</reference>
<dbReference type="EMBL" id="JBHTBJ010000041">
    <property type="protein sequence ID" value="MFC7278965.1"/>
    <property type="molecule type" value="Genomic_DNA"/>
</dbReference>
<sequence>MISLVLAMIWSRRGQAVTLTLLALFAVAAAVAAPAYLTAADRAIAVGQIATASTAERSLVVAGVQNDRDGDGGNQIDFKDIGSALIDLPGFSYIYSAEFSAIGIEPGRQYADRLVFRQDACSHLRMVSGRCPAVEGEVIIGVATAERLHLAAGRSITMRAAKYSDDPNNAGFIPDGKPRKLVITGTYRVPAPGDRYWGGHGYFTAVPGLGPGEPVFTTSGTLDLMDHGDTAKAIDGAAGPGALDPDDLDQLRTGLATLNSEPSELGVAIQIRTEIPALLERIDAGRSAARLLVPVLAVPLVLLACFSIFLAVGYGTEGRQPELAVVALRGSRWWTRWWLAVGENITAVVAGAIAGCLAGQLLVNAVAAARFPGVRVDQGWNSLRYAPLAALAALLAALLAQRRQLVGPVVNLLRRNPVAGRDHRALATEAVIVLLAIVATVQLVLSDGTLTGVGLVAPAFLMLAVPVLAARLLLPAVTWYAVRALDRGHLGAALAALQLSRRPGAKRLLALLVATVAVAGYAACTIDVAAHGRAVQSGLGVGADRVLDIGGSVFRSQLLTAVRKVDPDGRYAMAVVRMPNAGHNEPPGLAVDSTRLAAVANWPSGGPSAARVASLLHPDAPAAPVMFTGPELTVEATASNFTVKSELRLVLTVSSTSGLGDAVVQFGKISDGRSRYRQSVAVCRQGCRLNGIELVEAAGAAAVSGRLVVNSLGPAGPGDPLAEPGRWRMTQHGTITSDPAGLLVTVEAPGGLTGGAWITPVDTPYPIPLAYSGAAPLDDSITGAGGGPLPIAPVGDLPAIPRLGRHATLVDLEWVDRLATDVDPALEPQVWLGPGAPADIVDRLSAQGLTITGDIRAGQVGRQLDRQGPALSLWFYVLAAGFAVLLGAGALVLAAAVDRVRRVEDLSALRGQGLSRGRLAAATRWTYPILVAIAALVGLGTAVIAWLATGWALPLAGVNPPDLPLPSWPGAPAVIGTTVAVFLVLVLVAVATGQDLRRRVARKERAARRK</sequence>
<feature type="transmembrane region" description="Helical" evidence="6">
    <location>
        <begin position="973"/>
        <end position="993"/>
    </location>
</feature>
<proteinExistence type="predicted"/>
<evidence type="ECO:0000256" key="6">
    <source>
        <dbReference type="SAM" id="Phobius"/>
    </source>
</evidence>
<feature type="transmembrane region" description="Helical" evidence="6">
    <location>
        <begin position="457"/>
        <end position="482"/>
    </location>
</feature>
<dbReference type="Pfam" id="PF02687">
    <property type="entry name" value="FtsX"/>
    <property type="match status" value="1"/>
</dbReference>
<comment type="caution">
    <text evidence="8">The sequence shown here is derived from an EMBL/GenBank/DDBJ whole genome shotgun (WGS) entry which is preliminary data.</text>
</comment>
<evidence type="ECO:0000256" key="3">
    <source>
        <dbReference type="ARBA" id="ARBA00022692"/>
    </source>
</evidence>
<keyword evidence="3 6" id="KW-0812">Transmembrane</keyword>
<evidence type="ECO:0000256" key="1">
    <source>
        <dbReference type="ARBA" id="ARBA00004651"/>
    </source>
</evidence>